<name>A0ABM9LEJ6_9MYCO</name>
<sequence>MRTTVAIRPGVPRSTALVAGGRTALVAGSPSLLRATMAACVFTSRLTPLTICSVVGH</sequence>
<reference evidence="1 2" key="1">
    <citation type="submission" date="2023-08" db="EMBL/GenBank/DDBJ databases">
        <authorList>
            <person name="Folkvardsen B D."/>
            <person name="Norman A."/>
        </authorList>
    </citation>
    <scope>NUCLEOTIDE SEQUENCE [LARGE SCALE GENOMIC DNA]</scope>
    <source>
        <strain evidence="1 2">Mu0083</strain>
    </source>
</reference>
<dbReference type="RefSeq" id="WP_308477469.1">
    <property type="nucleotide sequence ID" value="NZ_OY726394.1"/>
</dbReference>
<evidence type="ECO:0000313" key="1">
    <source>
        <dbReference type="EMBL" id="CAJ1497633.1"/>
    </source>
</evidence>
<keyword evidence="2" id="KW-1185">Reference proteome</keyword>
<proteinExistence type="predicted"/>
<dbReference type="Proteomes" id="UP001190336">
    <property type="component" value="Chromosome"/>
</dbReference>
<gene>
    <name evidence="1" type="ORF">MU0083_001724</name>
</gene>
<evidence type="ECO:0000313" key="2">
    <source>
        <dbReference type="Proteomes" id="UP001190336"/>
    </source>
</evidence>
<dbReference type="EMBL" id="OY726394">
    <property type="protein sequence ID" value="CAJ1497633.1"/>
    <property type="molecule type" value="Genomic_DNA"/>
</dbReference>
<accession>A0ABM9LEJ6</accession>
<organism evidence="1 2">
    <name type="scientific">[Mycobacterium] kokjensenii</name>
    <dbReference type="NCBI Taxonomy" id="3064287"/>
    <lineage>
        <taxon>Bacteria</taxon>
        <taxon>Bacillati</taxon>
        <taxon>Actinomycetota</taxon>
        <taxon>Actinomycetes</taxon>
        <taxon>Mycobacteriales</taxon>
        <taxon>Mycobacteriaceae</taxon>
        <taxon>Mycolicibacter</taxon>
    </lineage>
</organism>
<protein>
    <submittedName>
        <fullName evidence="1">Uncharacterized protein</fullName>
    </submittedName>
</protein>